<dbReference type="AlphaFoldDB" id="A0A0R0AWE7"/>
<proteinExistence type="predicted"/>
<organism evidence="2 3">
    <name type="scientific">Stenotrophomonas pictorum JCM 9942</name>
    <dbReference type="NCBI Taxonomy" id="1236960"/>
    <lineage>
        <taxon>Bacteria</taxon>
        <taxon>Pseudomonadati</taxon>
        <taxon>Pseudomonadota</taxon>
        <taxon>Gammaproteobacteria</taxon>
        <taxon>Lysobacterales</taxon>
        <taxon>Lysobacteraceae</taxon>
        <taxon>Stenotrophomonas</taxon>
    </lineage>
</organism>
<keyword evidence="1" id="KW-0732">Signal</keyword>
<reference evidence="2 3" key="1">
    <citation type="submission" date="2015-10" db="EMBL/GenBank/DDBJ databases">
        <title>Genome sequencing and analysis of members of genus Stenotrophomonas.</title>
        <authorList>
            <person name="Patil P.P."/>
            <person name="Midha S."/>
            <person name="Patil P.B."/>
        </authorList>
    </citation>
    <scope>NUCLEOTIDE SEQUENCE [LARGE SCALE GENOMIC DNA]</scope>
    <source>
        <strain evidence="2 3">JCM 9942</strain>
    </source>
</reference>
<dbReference type="Proteomes" id="UP000050836">
    <property type="component" value="Unassembled WGS sequence"/>
</dbReference>
<dbReference type="RefSeq" id="WP_057505501.1">
    <property type="nucleotide sequence ID" value="NZ_LLXS01000001.1"/>
</dbReference>
<evidence type="ECO:0000313" key="3">
    <source>
        <dbReference type="Proteomes" id="UP000050836"/>
    </source>
</evidence>
<feature type="signal peptide" evidence="1">
    <location>
        <begin position="1"/>
        <end position="22"/>
    </location>
</feature>
<sequence length="210" mass="20799">MNRLGFLLLAGASLGLAAQAQAQSQDDYAGMLTYLANSRIDGNVLSGSSGAVAVNMAAGDLNLQANLHSMAIGKTALASVSAIQKQRGNQFDMPLHASATLGGQALVGANGIASINQASGSGNTELNSVVAVLADQGIRETTNEAMASAGSFASAGGQGTAGGLASPGTRKVGVEASALRGFEGVLQLNQIAGSSNATENQLSISVQPTP</sequence>
<protein>
    <recommendedName>
        <fullName evidence="4">Fap amyloid fibril minor component</fullName>
    </recommendedName>
</protein>
<evidence type="ECO:0000256" key="1">
    <source>
        <dbReference type="SAM" id="SignalP"/>
    </source>
</evidence>
<feature type="chain" id="PRO_5006391444" description="Fap amyloid fibril minor component" evidence="1">
    <location>
        <begin position="23"/>
        <end position="210"/>
    </location>
</feature>
<comment type="caution">
    <text evidence="2">The sequence shown here is derived from an EMBL/GenBank/DDBJ whole genome shotgun (WGS) entry which is preliminary data.</text>
</comment>
<dbReference type="EMBL" id="LLXS01000001">
    <property type="protein sequence ID" value="KRG45492.1"/>
    <property type="molecule type" value="Genomic_DNA"/>
</dbReference>
<evidence type="ECO:0000313" key="2">
    <source>
        <dbReference type="EMBL" id="KRG45492.1"/>
    </source>
</evidence>
<name>A0A0R0AWE7_9GAMM</name>
<keyword evidence="3" id="KW-1185">Reference proteome</keyword>
<accession>A0A0R0AWE7</accession>
<gene>
    <name evidence="2" type="ORF">ARC78_00450</name>
</gene>
<evidence type="ECO:0008006" key="4">
    <source>
        <dbReference type="Google" id="ProtNLM"/>
    </source>
</evidence>